<sequence>MGDDVARREERALERVSDADRERAAEFVRTALGDGRIGLEEIDERLGAVLGARTRGDLEAALVHLPGADAVLAAAEPVSATRPAGEPVTITGTHARMQRSGRWDVPTHLVVTLVHSSLVLDLTEVVLPGPQLLIDADLTHSRLRLIVPDDVRVEATDLDEHGSKLRFEPARNDIPARAVVRVTGRLQWSRVTAVAPGRRRRRLRRRA</sequence>
<dbReference type="AlphaFoldDB" id="A0A1H5MK55"/>
<protein>
    <recommendedName>
        <fullName evidence="1">DUF1707 domain-containing protein</fullName>
    </recommendedName>
</protein>
<dbReference type="PANTHER" id="PTHR40763:SF5">
    <property type="entry name" value="MEMBRANE PROTEIN"/>
    <property type="match status" value="1"/>
</dbReference>
<dbReference type="RefSeq" id="WP_069111708.1">
    <property type="nucleotide sequence ID" value="NZ_FNUC01000003.1"/>
</dbReference>
<dbReference type="EMBL" id="FNUC01000003">
    <property type="protein sequence ID" value="SEE89696.1"/>
    <property type="molecule type" value="Genomic_DNA"/>
</dbReference>
<dbReference type="OrthoDB" id="4772576at2"/>
<dbReference type="InterPro" id="IPR012551">
    <property type="entry name" value="DUF1707_SHOCT-like"/>
</dbReference>
<gene>
    <name evidence="2" type="ORF">SAMN04488561_3233</name>
</gene>
<keyword evidence="3" id="KW-1185">Reference proteome</keyword>
<name>A0A1H5MK55_9ACTN</name>
<proteinExistence type="predicted"/>
<dbReference type="Pfam" id="PF08044">
    <property type="entry name" value="DUF1707"/>
    <property type="match status" value="1"/>
</dbReference>
<reference evidence="3" key="1">
    <citation type="submission" date="2016-10" db="EMBL/GenBank/DDBJ databases">
        <authorList>
            <person name="Varghese N."/>
            <person name="Submissions S."/>
        </authorList>
    </citation>
    <scope>NUCLEOTIDE SEQUENCE [LARGE SCALE GENOMIC DNA]</scope>
    <source>
        <strain evidence="3">DSM 45237</strain>
    </source>
</reference>
<evidence type="ECO:0000259" key="1">
    <source>
        <dbReference type="Pfam" id="PF08044"/>
    </source>
</evidence>
<feature type="domain" description="DUF1707" evidence="1">
    <location>
        <begin position="15"/>
        <end position="66"/>
    </location>
</feature>
<organism evidence="2 3">
    <name type="scientific">Jiangella alba</name>
    <dbReference type="NCBI Taxonomy" id="561176"/>
    <lineage>
        <taxon>Bacteria</taxon>
        <taxon>Bacillati</taxon>
        <taxon>Actinomycetota</taxon>
        <taxon>Actinomycetes</taxon>
        <taxon>Jiangellales</taxon>
        <taxon>Jiangellaceae</taxon>
        <taxon>Jiangella</taxon>
    </lineage>
</organism>
<dbReference type="PANTHER" id="PTHR40763">
    <property type="entry name" value="MEMBRANE PROTEIN-RELATED"/>
    <property type="match status" value="1"/>
</dbReference>
<accession>A0A1H5MK55</accession>
<dbReference type="Proteomes" id="UP000181980">
    <property type="component" value="Unassembled WGS sequence"/>
</dbReference>
<dbReference type="STRING" id="561176.SAMN04488561_3233"/>
<evidence type="ECO:0000313" key="2">
    <source>
        <dbReference type="EMBL" id="SEE89696.1"/>
    </source>
</evidence>
<evidence type="ECO:0000313" key="3">
    <source>
        <dbReference type="Proteomes" id="UP000181980"/>
    </source>
</evidence>